<gene>
    <name evidence="1" type="ORF">chiPu_0016219</name>
</gene>
<organism evidence="1 2">
    <name type="scientific">Chiloscyllium punctatum</name>
    <name type="common">Brownbanded bambooshark</name>
    <name type="synonym">Hemiscyllium punctatum</name>
    <dbReference type="NCBI Taxonomy" id="137246"/>
    <lineage>
        <taxon>Eukaryota</taxon>
        <taxon>Metazoa</taxon>
        <taxon>Chordata</taxon>
        <taxon>Craniata</taxon>
        <taxon>Vertebrata</taxon>
        <taxon>Chondrichthyes</taxon>
        <taxon>Elasmobranchii</taxon>
        <taxon>Galeomorphii</taxon>
        <taxon>Galeoidea</taxon>
        <taxon>Orectolobiformes</taxon>
        <taxon>Hemiscylliidae</taxon>
        <taxon>Chiloscyllium</taxon>
    </lineage>
</organism>
<sequence>MCRERLAGPRWAEERRGGWTIKISWRSLKMACFPVRSTNIFPSTNIIKSGLTAAELMLWHDVEMINDARIGC</sequence>
<protein>
    <submittedName>
        <fullName evidence="1">Uncharacterized protein</fullName>
    </submittedName>
</protein>
<dbReference type="EMBL" id="BEZZ01001044">
    <property type="protein sequence ID" value="GCC37713.1"/>
    <property type="molecule type" value="Genomic_DNA"/>
</dbReference>
<dbReference type="Proteomes" id="UP000287033">
    <property type="component" value="Unassembled WGS sequence"/>
</dbReference>
<proteinExistence type="predicted"/>
<comment type="caution">
    <text evidence="1">The sequence shown here is derived from an EMBL/GenBank/DDBJ whole genome shotgun (WGS) entry which is preliminary data.</text>
</comment>
<evidence type="ECO:0000313" key="1">
    <source>
        <dbReference type="EMBL" id="GCC37713.1"/>
    </source>
</evidence>
<accession>A0A401T4W5</accession>
<evidence type="ECO:0000313" key="2">
    <source>
        <dbReference type="Proteomes" id="UP000287033"/>
    </source>
</evidence>
<keyword evidence="2" id="KW-1185">Reference proteome</keyword>
<reference evidence="1 2" key="1">
    <citation type="journal article" date="2018" name="Nat. Ecol. Evol.">
        <title>Shark genomes provide insights into elasmobranch evolution and the origin of vertebrates.</title>
        <authorList>
            <person name="Hara Y"/>
            <person name="Yamaguchi K"/>
            <person name="Onimaru K"/>
            <person name="Kadota M"/>
            <person name="Koyanagi M"/>
            <person name="Keeley SD"/>
            <person name="Tatsumi K"/>
            <person name="Tanaka K"/>
            <person name="Motone F"/>
            <person name="Kageyama Y"/>
            <person name="Nozu R"/>
            <person name="Adachi N"/>
            <person name="Nishimura O"/>
            <person name="Nakagawa R"/>
            <person name="Tanegashima C"/>
            <person name="Kiyatake I"/>
            <person name="Matsumoto R"/>
            <person name="Murakumo K"/>
            <person name="Nishida K"/>
            <person name="Terakita A"/>
            <person name="Kuratani S"/>
            <person name="Sato K"/>
            <person name="Hyodo S Kuraku.S."/>
        </authorList>
    </citation>
    <scope>NUCLEOTIDE SEQUENCE [LARGE SCALE GENOMIC DNA]</scope>
</reference>
<dbReference type="AlphaFoldDB" id="A0A401T4W5"/>
<name>A0A401T4W5_CHIPU</name>